<evidence type="ECO:0000256" key="2">
    <source>
        <dbReference type="ARBA" id="ARBA00022692"/>
    </source>
</evidence>
<dbReference type="Proteomes" id="UP000286974">
    <property type="component" value="Unassembled WGS sequence"/>
</dbReference>
<evidence type="ECO:0000259" key="6">
    <source>
        <dbReference type="Pfam" id="PF06271"/>
    </source>
</evidence>
<accession>A0A401FIK8</accession>
<dbReference type="EMBL" id="BEXA01000001">
    <property type="protein sequence ID" value="GAY72167.1"/>
    <property type="molecule type" value="Genomic_DNA"/>
</dbReference>
<feature type="domain" description="RDD" evidence="6">
    <location>
        <begin position="14"/>
        <end position="115"/>
    </location>
</feature>
<evidence type="ECO:0000256" key="1">
    <source>
        <dbReference type="ARBA" id="ARBA00004141"/>
    </source>
</evidence>
<sequence length="137" mass="15559">MFLIDLIPAISSYTSVISLILVIVIPQIIWQNTLGMRIVRTKIIDVYGNQPKWWQVIVRNSLAYGVTGGLILSELRLLSSNMAMTTTHFSWIHILIIALTIPISLIIIDLLVELFSKNHRLYFEVISGTDISSTYQK</sequence>
<feature type="transmembrane region" description="Helical" evidence="5">
    <location>
        <begin position="62"/>
        <end position="79"/>
    </location>
</feature>
<proteinExistence type="predicted"/>
<organism evidence="7 8">
    <name type="scientific">Lentilactobacillus kosonis</name>
    <dbReference type="NCBI Taxonomy" id="2810561"/>
    <lineage>
        <taxon>Bacteria</taxon>
        <taxon>Bacillati</taxon>
        <taxon>Bacillota</taxon>
        <taxon>Bacilli</taxon>
        <taxon>Lactobacillales</taxon>
        <taxon>Lactobacillaceae</taxon>
        <taxon>Lentilactobacillus</taxon>
    </lineage>
</organism>
<dbReference type="AlphaFoldDB" id="A0A401FIK8"/>
<reference evidence="7 8" key="1">
    <citation type="submission" date="2017-11" db="EMBL/GenBank/DDBJ databases">
        <title>Draft Genome Sequence of Lactobacillus curieae NBRC 111893 isolated from Koso, a Japanese sugar-Vegetable Fermented Beverage.</title>
        <authorList>
            <person name="Chiou T.Y."/>
            <person name="Oshima K."/>
            <person name="Suda W."/>
            <person name="Hattori M."/>
            <person name="Takahashi T."/>
        </authorList>
    </citation>
    <scope>NUCLEOTIDE SEQUENCE [LARGE SCALE GENOMIC DNA]</scope>
    <source>
        <strain evidence="7 8">NBRC111893</strain>
    </source>
</reference>
<evidence type="ECO:0000313" key="8">
    <source>
        <dbReference type="Proteomes" id="UP000286974"/>
    </source>
</evidence>
<comment type="caution">
    <text evidence="7">The sequence shown here is derived from an EMBL/GenBank/DDBJ whole genome shotgun (WGS) entry which is preliminary data.</text>
</comment>
<evidence type="ECO:0000256" key="4">
    <source>
        <dbReference type="ARBA" id="ARBA00023136"/>
    </source>
</evidence>
<keyword evidence="3 5" id="KW-1133">Transmembrane helix</keyword>
<comment type="subcellular location">
    <subcellularLocation>
        <location evidence="1">Membrane</location>
        <topology evidence="1">Multi-pass membrane protein</topology>
    </subcellularLocation>
</comment>
<dbReference type="Pfam" id="PF06271">
    <property type="entry name" value="RDD"/>
    <property type="match status" value="1"/>
</dbReference>
<keyword evidence="8" id="KW-1185">Reference proteome</keyword>
<dbReference type="InterPro" id="IPR010432">
    <property type="entry name" value="RDD"/>
</dbReference>
<dbReference type="RefSeq" id="WP_230402923.1">
    <property type="nucleotide sequence ID" value="NZ_BEXA01000001.1"/>
</dbReference>
<dbReference type="GO" id="GO:0016020">
    <property type="term" value="C:membrane"/>
    <property type="evidence" value="ECO:0007669"/>
    <property type="project" value="UniProtKB-SubCell"/>
</dbReference>
<keyword evidence="2 5" id="KW-0812">Transmembrane</keyword>
<evidence type="ECO:0000256" key="5">
    <source>
        <dbReference type="SAM" id="Phobius"/>
    </source>
</evidence>
<gene>
    <name evidence="7" type="ORF">NBRC111893_313</name>
</gene>
<protein>
    <recommendedName>
        <fullName evidence="6">RDD domain-containing protein</fullName>
    </recommendedName>
</protein>
<evidence type="ECO:0000313" key="7">
    <source>
        <dbReference type="EMBL" id="GAY72167.1"/>
    </source>
</evidence>
<keyword evidence="4 5" id="KW-0472">Membrane</keyword>
<feature type="transmembrane region" description="Helical" evidence="5">
    <location>
        <begin position="6"/>
        <end position="30"/>
    </location>
</feature>
<evidence type="ECO:0000256" key="3">
    <source>
        <dbReference type="ARBA" id="ARBA00022989"/>
    </source>
</evidence>
<name>A0A401FIK8_9LACO</name>
<feature type="transmembrane region" description="Helical" evidence="5">
    <location>
        <begin position="91"/>
        <end position="112"/>
    </location>
</feature>